<dbReference type="Pfam" id="PF02687">
    <property type="entry name" value="FtsX"/>
    <property type="match status" value="2"/>
</dbReference>
<dbReference type="RefSeq" id="WP_091388940.1">
    <property type="nucleotide sequence ID" value="NZ_FNUJ01000002.1"/>
</dbReference>
<dbReference type="Proteomes" id="UP000198878">
    <property type="component" value="Unassembled WGS sequence"/>
</dbReference>
<dbReference type="PANTHER" id="PTHR30287:SF2">
    <property type="entry name" value="BLL1001 PROTEIN"/>
    <property type="match status" value="1"/>
</dbReference>
<feature type="transmembrane region" description="Helical" evidence="7">
    <location>
        <begin position="619"/>
        <end position="640"/>
    </location>
</feature>
<evidence type="ECO:0000256" key="6">
    <source>
        <dbReference type="SAM" id="MobiDB-lite"/>
    </source>
</evidence>
<proteinExistence type="predicted"/>
<feature type="transmembrane region" description="Helical" evidence="7">
    <location>
        <begin position="358"/>
        <end position="379"/>
    </location>
</feature>
<feature type="transmembrane region" description="Helical" evidence="7">
    <location>
        <begin position="334"/>
        <end position="352"/>
    </location>
</feature>
<dbReference type="AlphaFoldDB" id="A0A1H5QDX5"/>
<dbReference type="InterPro" id="IPR038766">
    <property type="entry name" value="Membrane_comp_ABC_pdt"/>
</dbReference>
<feature type="domain" description="ABC3 transporter permease C-terminal" evidence="8">
    <location>
        <begin position="202"/>
        <end position="313"/>
    </location>
</feature>
<evidence type="ECO:0000256" key="2">
    <source>
        <dbReference type="ARBA" id="ARBA00022475"/>
    </source>
</evidence>
<evidence type="ECO:0000256" key="4">
    <source>
        <dbReference type="ARBA" id="ARBA00022989"/>
    </source>
</evidence>
<evidence type="ECO:0000259" key="8">
    <source>
        <dbReference type="Pfam" id="PF02687"/>
    </source>
</evidence>
<evidence type="ECO:0000256" key="3">
    <source>
        <dbReference type="ARBA" id="ARBA00022692"/>
    </source>
</evidence>
<evidence type="ECO:0000313" key="10">
    <source>
        <dbReference type="Proteomes" id="UP000198878"/>
    </source>
</evidence>
<evidence type="ECO:0000256" key="5">
    <source>
        <dbReference type="ARBA" id="ARBA00023136"/>
    </source>
</evidence>
<feature type="transmembrane region" description="Helical" evidence="7">
    <location>
        <begin position="709"/>
        <end position="732"/>
    </location>
</feature>
<organism evidence="9 10">
    <name type="scientific">Amycolatopsis pretoriensis</name>
    <dbReference type="NCBI Taxonomy" id="218821"/>
    <lineage>
        <taxon>Bacteria</taxon>
        <taxon>Bacillati</taxon>
        <taxon>Actinomycetota</taxon>
        <taxon>Actinomycetes</taxon>
        <taxon>Pseudonocardiales</taxon>
        <taxon>Pseudonocardiaceae</taxon>
        <taxon>Amycolatopsis</taxon>
    </lineage>
</organism>
<keyword evidence="3 7" id="KW-0812">Transmembrane</keyword>
<gene>
    <name evidence="9" type="ORF">SAMN05421837_102295</name>
</gene>
<feature type="region of interest" description="Disordered" evidence="6">
    <location>
        <begin position="92"/>
        <end position="112"/>
    </location>
</feature>
<keyword evidence="2" id="KW-1003">Cell membrane</keyword>
<feature type="transmembrane region" description="Helical" evidence="7">
    <location>
        <begin position="194"/>
        <end position="222"/>
    </location>
</feature>
<evidence type="ECO:0000313" key="9">
    <source>
        <dbReference type="EMBL" id="SEF23608.1"/>
    </source>
</evidence>
<sequence length="743" mass="77695">MIRRWTADLLLGMRLALGGGGARTALVRLVLTAAGVGFGVVVLLTATSVPHLIAARDDRAAGRALDLAATSPGVDPVYTLGRADEYRGRGLSGYLVQPTGPHQPAAPGVDRLPGPGEAVLSPALVDLLRSPEGELLRPRFPQHVVGTIGDAGLTGPHELYFYVGSATVAQLPDAEPVSRFGAEPHRRALTSLELLLVVVGATTCLVPVFVFVVTSTRLAAAARDRRLAALRLIGADRGQVHRIAAGEALLGSFAGLLAGLALFQLVRVLVPRITVTAFRGGLFGTDVVPDWRLGVPALLVLPVLACAAAVFALRMVVIEPLGVVRRGTRVRRRLWWRLLPAAAGWALLFTDADGAESPGVIAGIVLILSAVPLVLPWIVERVAGLLRGGSPAWLLAVRRLQLDSATAARLVSGVAVVLAGSIALQGVYARTESDRPAPQEVKVLANYSATSYADAQAFTAAFRALPGQRDAPLRARGLIENAAGERASIAVGTCADLRTRAGLADCRDGDVYATGAGHYQPAAGERVWFFRAGADPRKVPQWTVPALHRTAGADGETAALLVTPAALATATGVGLAVDADVPTADPDLVERVRNTVGWNGTVYSLGTEHDGTYALITRALSVGSVLVLLFVAGSLLVAAWEQLRERRRSLAALMANGVGRGVLARSLVWQLAIPVAVAVAVAVPVGLALDWLVLALVVHRPMVVDGPAIAILTATAIAAVLLVTALTLPALWRTTSLENLREE</sequence>
<dbReference type="GO" id="GO:0005886">
    <property type="term" value="C:plasma membrane"/>
    <property type="evidence" value="ECO:0007669"/>
    <property type="project" value="UniProtKB-SubCell"/>
</dbReference>
<evidence type="ECO:0000256" key="1">
    <source>
        <dbReference type="ARBA" id="ARBA00004651"/>
    </source>
</evidence>
<feature type="transmembrane region" description="Helical" evidence="7">
    <location>
        <begin position="293"/>
        <end position="313"/>
    </location>
</feature>
<keyword evidence="5 7" id="KW-0472">Membrane</keyword>
<reference evidence="10" key="1">
    <citation type="submission" date="2016-10" db="EMBL/GenBank/DDBJ databases">
        <authorList>
            <person name="Varghese N."/>
            <person name="Submissions S."/>
        </authorList>
    </citation>
    <scope>NUCLEOTIDE SEQUENCE [LARGE SCALE GENOMIC DNA]</scope>
    <source>
        <strain evidence="10">DSM 44654</strain>
    </source>
</reference>
<dbReference type="EMBL" id="FNUJ01000002">
    <property type="protein sequence ID" value="SEF23608.1"/>
    <property type="molecule type" value="Genomic_DNA"/>
</dbReference>
<name>A0A1H5QDX5_9PSEU</name>
<keyword evidence="4 7" id="KW-1133">Transmembrane helix</keyword>
<dbReference type="PANTHER" id="PTHR30287">
    <property type="entry name" value="MEMBRANE COMPONENT OF PREDICTED ABC SUPERFAMILY METABOLITE UPTAKE TRANSPORTER"/>
    <property type="match status" value="1"/>
</dbReference>
<feature type="transmembrane region" description="Helical" evidence="7">
    <location>
        <begin position="667"/>
        <end position="689"/>
    </location>
</feature>
<feature type="transmembrane region" description="Helical" evidence="7">
    <location>
        <begin position="243"/>
        <end position="266"/>
    </location>
</feature>
<feature type="transmembrane region" description="Helical" evidence="7">
    <location>
        <begin position="25"/>
        <end position="46"/>
    </location>
</feature>
<dbReference type="InterPro" id="IPR003838">
    <property type="entry name" value="ABC3_permease_C"/>
</dbReference>
<evidence type="ECO:0000256" key="7">
    <source>
        <dbReference type="SAM" id="Phobius"/>
    </source>
</evidence>
<comment type="subcellular location">
    <subcellularLocation>
        <location evidence="1">Cell membrane</location>
        <topology evidence="1">Multi-pass membrane protein</topology>
    </subcellularLocation>
</comment>
<accession>A0A1H5QDX5</accession>
<protein>
    <submittedName>
        <fullName evidence="9">FtsX-like permease family protein</fullName>
    </submittedName>
</protein>
<dbReference type="STRING" id="218821.SAMN05421837_102295"/>
<feature type="domain" description="ABC3 transporter permease C-terminal" evidence="8">
    <location>
        <begin position="623"/>
        <end position="728"/>
    </location>
</feature>
<keyword evidence="10" id="KW-1185">Reference proteome</keyword>